<keyword evidence="3" id="KW-1133">Transmembrane helix</keyword>
<keyword evidence="2" id="KW-0233">DNA recombination</keyword>
<proteinExistence type="predicted"/>
<protein>
    <recommendedName>
        <fullName evidence="5">DNA recombination protein RmuC</fullName>
    </recommendedName>
</protein>
<keyword evidence="1" id="KW-0175">Coiled coil</keyword>
<dbReference type="PANTHER" id="PTHR30563:SF0">
    <property type="entry name" value="DNA RECOMBINATION PROTEIN RMUC"/>
    <property type="match status" value="1"/>
</dbReference>
<evidence type="ECO:0008006" key="5">
    <source>
        <dbReference type="Google" id="ProtNLM"/>
    </source>
</evidence>
<reference evidence="4" key="1">
    <citation type="submission" date="2018-05" db="EMBL/GenBank/DDBJ databases">
        <authorList>
            <person name="Lanie J.A."/>
            <person name="Ng W.-L."/>
            <person name="Kazmierczak K.M."/>
            <person name="Andrzejewski T.M."/>
            <person name="Davidsen T.M."/>
            <person name="Wayne K.J."/>
            <person name="Tettelin H."/>
            <person name="Glass J.I."/>
            <person name="Rusch D."/>
            <person name="Podicherti R."/>
            <person name="Tsui H.-C.T."/>
            <person name="Winkler M.E."/>
        </authorList>
    </citation>
    <scope>NUCLEOTIDE SEQUENCE</scope>
</reference>
<dbReference type="PANTHER" id="PTHR30563">
    <property type="entry name" value="DNA RECOMBINATION PROTEIN RMUC"/>
    <property type="match status" value="1"/>
</dbReference>
<gene>
    <name evidence="4" type="ORF">METZ01_LOCUS236805</name>
</gene>
<evidence type="ECO:0000256" key="1">
    <source>
        <dbReference type="ARBA" id="ARBA00023054"/>
    </source>
</evidence>
<organism evidence="4">
    <name type="scientific">marine metagenome</name>
    <dbReference type="NCBI Taxonomy" id="408172"/>
    <lineage>
        <taxon>unclassified sequences</taxon>
        <taxon>metagenomes</taxon>
        <taxon>ecological metagenomes</taxon>
    </lineage>
</organism>
<evidence type="ECO:0000256" key="2">
    <source>
        <dbReference type="ARBA" id="ARBA00023172"/>
    </source>
</evidence>
<name>A0A382HBW0_9ZZZZ</name>
<dbReference type="Pfam" id="PF02646">
    <property type="entry name" value="RmuC"/>
    <property type="match status" value="1"/>
</dbReference>
<evidence type="ECO:0000313" key="4">
    <source>
        <dbReference type="EMBL" id="SVB83951.1"/>
    </source>
</evidence>
<dbReference type="EMBL" id="UINC01059960">
    <property type="protein sequence ID" value="SVB83951.1"/>
    <property type="molecule type" value="Genomic_DNA"/>
</dbReference>
<sequence length="316" mass="36104">MFEWILGLLIFLCCLVGFNVYLHLKNTNDDNIEEEEILSEITEELLQQKSFLQNQKDDISQLALGLSKFNYPLKQLTRYLSGGTLAGKFGEWGLEAIITDIIPSNKIKPNHEIKKGSGERVEFAIDLDEGLLPIDAKFPSALYDTYVEAAEKQDKNAKKEVDAALKAIKRSTKGNAKDINEKYMLKGVTIDFGVMFIPSESLMLLIDRLQEKNIERSTKETIFRDYRVLIMGPNSFAAFLISINMGFKSIALNERAEEILQKFGILEKEFRLFEGKTDELRNKAQDTVDAIDIVERRVRVMNKAIEEMEELSEDKD</sequence>
<evidence type="ECO:0000256" key="3">
    <source>
        <dbReference type="SAM" id="Phobius"/>
    </source>
</evidence>
<dbReference type="AlphaFoldDB" id="A0A382HBW0"/>
<keyword evidence="3" id="KW-0812">Transmembrane</keyword>
<dbReference type="GO" id="GO:0006310">
    <property type="term" value="P:DNA recombination"/>
    <property type="evidence" value="ECO:0007669"/>
    <property type="project" value="UniProtKB-KW"/>
</dbReference>
<dbReference type="InterPro" id="IPR003798">
    <property type="entry name" value="DNA_recombination_RmuC"/>
</dbReference>
<keyword evidence="3" id="KW-0472">Membrane</keyword>
<accession>A0A382HBW0</accession>
<feature type="transmembrane region" description="Helical" evidence="3">
    <location>
        <begin position="6"/>
        <end position="24"/>
    </location>
</feature>